<protein>
    <submittedName>
        <fullName evidence="1">Uncharacterized protein</fullName>
    </submittedName>
</protein>
<dbReference type="Proteomes" id="UP001530377">
    <property type="component" value="Unassembled WGS sequence"/>
</dbReference>
<comment type="caution">
    <text evidence="1">The sequence shown here is derived from an EMBL/GenBank/DDBJ whole genome shotgun (WGS) entry which is preliminary data.</text>
</comment>
<evidence type="ECO:0000313" key="2">
    <source>
        <dbReference type="Proteomes" id="UP001530377"/>
    </source>
</evidence>
<evidence type="ECO:0000313" key="1">
    <source>
        <dbReference type="EMBL" id="KAL3821700.1"/>
    </source>
</evidence>
<dbReference type="EMBL" id="JALLPB020000087">
    <property type="protein sequence ID" value="KAL3821700.1"/>
    <property type="molecule type" value="Genomic_DNA"/>
</dbReference>
<gene>
    <name evidence="1" type="ORF">ACHAXA_003258</name>
</gene>
<organism evidence="1 2">
    <name type="scientific">Cyclostephanos tholiformis</name>
    <dbReference type="NCBI Taxonomy" id="382380"/>
    <lineage>
        <taxon>Eukaryota</taxon>
        <taxon>Sar</taxon>
        <taxon>Stramenopiles</taxon>
        <taxon>Ochrophyta</taxon>
        <taxon>Bacillariophyta</taxon>
        <taxon>Coscinodiscophyceae</taxon>
        <taxon>Thalassiosirophycidae</taxon>
        <taxon>Stephanodiscales</taxon>
        <taxon>Stephanodiscaceae</taxon>
        <taxon>Cyclostephanos</taxon>
    </lineage>
</organism>
<accession>A0ABD3SB35</accession>
<keyword evidence="2" id="KW-1185">Reference proteome</keyword>
<name>A0ABD3SB35_9STRA</name>
<reference evidence="1 2" key="1">
    <citation type="submission" date="2024-10" db="EMBL/GenBank/DDBJ databases">
        <title>Updated reference genomes for cyclostephanoid diatoms.</title>
        <authorList>
            <person name="Roberts W.R."/>
            <person name="Alverson A.J."/>
        </authorList>
    </citation>
    <scope>NUCLEOTIDE SEQUENCE [LARGE SCALE GENOMIC DNA]</scope>
    <source>
        <strain evidence="1 2">AJA228-03</strain>
    </source>
</reference>
<dbReference type="AlphaFoldDB" id="A0ABD3SB35"/>
<proteinExistence type="predicted"/>
<sequence>MSKLKSSSRLIDINGILSMQKEMGMDFIHMCDLIQGVIVIQFPAMKKIVQNNEFYAFQTDTIEGWISQASTDFKWNAHVTSVHCDTISRHVPVLVSLTRSRTTNDYKIHFDHLFKSMECQTFEQFLDRFPGNISDFSAAEQARFKTSLIDLATSLGRETIDVDKLMQQTYRFCEVRKYFPGLFSEFNISGFLVGSLDG</sequence>